<name>A0ACB6Q7E5_9PLEO</name>
<proteinExistence type="predicted"/>
<dbReference type="EMBL" id="MU003563">
    <property type="protein sequence ID" value="KAF2462737.1"/>
    <property type="molecule type" value="Genomic_DNA"/>
</dbReference>
<dbReference type="Proteomes" id="UP000799755">
    <property type="component" value="Unassembled WGS sequence"/>
</dbReference>
<keyword evidence="2" id="KW-1185">Reference proteome</keyword>
<evidence type="ECO:0000313" key="2">
    <source>
        <dbReference type="Proteomes" id="UP000799755"/>
    </source>
</evidence>
<gene>
    <name evidence="1" type="ORF">BDR25DRAFT_274059</name>
</gene>
<accession>A0ACB6Q7E5</accession>
<protein>
    <submittedName>
        <fullName evidence="1">Uncharacterized protein</fullName>
    </submittedName>
</protein>
<reference evidence="1" key="1">
    <citation type="journal article" date="2020" name="Stud. Mycol.">
        <title>101 Dothideomycetes genomes: a test case for predicting lifestyles and emergence of pathogens.</title>
        <authorList>
            <person name="Haridas S."/>
            <person name="Albert R."/>
            <person name="Binder M."/>
            <person name="Bloem J."/>
            <person name="Labutti K."/>
            <person name="Salamov A."/>
            <person name="Andreopoulos B."/>
            <person name="Baker S."/>
            <person name="Barry K."/>
            <person name="Bills G."/>
            <person name="Bluhm B."/>
            <person name="Cannon C."/>
            <person name="Castanera R."/>
            <person name="Culley D."/>
            <person name="Daum C."/>
            <person name="Ezra D."/>
            <person name="Gonzalez J."/>
            <person name="Henrissat B."/>
            <person name="Kuo A."/>
            <person name="Liang C."/>
            <person name="Lipzen A."/>
            <person name="Lutzoni F."/>
            <person name="Magnuson J."/>
            <person name="Mondo S."/>
            <person name="Nolan M."/>
            <person name="Ohm R."/>
            <person name="Pangilinan J."/>
            <person name="Park H.-J."/>
            <person name="Ramirez L."/>
            <person name="Alfaro M."/>
            <person name="Sun H."/>
            <person name="Tritt A."/>
            <person name="Yoshinaga Y."/>
            <person name="Zwiers L.-H."/>
            <person name="Turgeon B."/>
            <person name="Goodwin S."/>
            <person name="Spatafora J."/>
            <person name="Crous P."/>
            <person name="Grigoriev I."/>
        </authorList>
    </citation>
    <scope>NUCLEOTIDE SEQUENCE</scope>
    <source>
        <strain evidence="1">ATCC 200398</strain>
    </source>
</reference>
<organism evidence="1 2">
    <name type="scientific">Lindgomyces ingoldianus</name>
    <dbReference type="NCBI Taxonomy" id="673940"/>
    <lineage>
        <taxon>Eukaryota</taxon>
        <taxon>Fungi</taxon>
        <taxon>Dikarya</taxon>
        <taxon>Ascomycota</taxon>
        <taxon>Pezizomycotina</taxon>
        <taxon>Dothideomycetes</taxon>
        <taxon>Pleosporomycetidae</taxon>
        <taxon>Pleosporales</taxon>
        <taxon>Lindgomycetaceae</taxon>
        <taxon>Lindgomyces</taxon>
    </lineage>
</organism>
<sequence length="297" mass="32770">MGFLNAVVTSIAPIFIATSPITSYADQIYSIHKERSSAGFSLDIPLIMLVASILKVYYWFGAHFSTSLLVQALLMISVHLLLLHVALTNRPSLHTPFSHSSSSPRPYNFWQWRSPRPYWTFLSYFTLTLLVLHFLLSPTGAFLPYTSLLGYVALAIEATLPLPQLLANYKRRGCKGFRVSVIVNWLIGDTFKMWFFFASSADAVPVAFKICGVFQALCDLGLGAQFYVWGDGPEELGTGMRMGMGMGEKGSFVEPVANGFVLPAQKLDGFGMPVGGLSEKGVGIDMAMDGWDRPRVM</sequence>
<evidence type="ECO:0000313" key="1">
    <source>
        <dbReference type="EMBL" id="KAF2462737.1"/>
    </source>
</evidence>
<comment type="caution">
    <text evidence="1">The sequence shown here is derived from an EMBL/GenBank/DDBJ whole genome shotgun (WGS) entry which is preliminary data.</text>
</comment>